<dbReference type="GO" id="GO:0005829">
    <property type="term" value="C:cytosol"/>
    <property type="evidence" value="ECO:0007669"/>
    <property type="project" value="TreeGrafter"/>
</dbReference>
<sequence length="331" mass="35996">MATLGEASLLHGIGLRYFVEVARSGSLAAASENMHVAISAISRQIAKLEQEVGTPLFERMARGMVLTESGELLAQHARRALMDAEAVINEISEAHALGKGIVRVGCTEGFSRYFLPSVLATFYAEYPRTRFVLRSGTPAQVENWVAIGEVDLGVAFSTATSTALNVEYSENAPVCALLQVSHPLAKKDVLSLEDLLAYPVAVLERGTTVRQLIDWCCSLRGKHLEPLLTSNNSSAMHHFAALTGTITLGSAISLRGMKRDASWLAKRIDEPLLNERHLQVTAMKERRLPTPVQQFLAALKDAFREGLPGEPAIGAQVKQRRTGARTGRRNG</sequence>
<dbReference type="Pfam" id="PF03466">
    <property type="entry name" value="LysR_substrate"/>
    <property type="match status" value="1"/>
</dbReference>
<protein>
    <submittedName>
        <fullName evidence="7">LysR family transcriptional regulator</fullName>
    </submittedName>
</protein>
<dbReference type="SUPFAM" id="SSF53850">
    <property type="entry name" value="Periplasmic binding protein-like II"/>
    <property type="match status" value="1"/>
</dbReference>
<evidence type="ECO:0000256" key="1">
    <source>
        <dbReference type="ARBA" id="ARBA00009437"/>
    </source>
</evidence>
<dbReference type="InterPro" id="IPR000847">
    <property type="entry name" value="LysR_HTH_N"/>
</dbReference>
<evidence type="ECO:0000256" key="3">
    <source>
        <dbReference type="ARBA" id="ARBA00023125"/>
    </source>
</evidence>
<dbReference type="Gene3D" id="1.10.10.10">
    <property type="entry name" value="Winged helix-like DNA-binding domain superfamily/Winged helix DNA-binding domain"/>
    <property type="match status" value="1"/>
</dbReference>
<keyword evidence="8" id="KW-1185">Reference proteome</keyword>
<dbReference type="GO" id="GO:0003677">
    <property type="term" value="F:DNA binding"/>
    <property type="evidence" value="ECO:0007669"/>
    <property type="project" value="UniProtKB-KW"/>
</dbReference>
<evidence type="ECO:0000259" key="6">
    <source>
        <dbReference type="PROSITE" id="PS50931"/>
    </source>
</evidence>
<dbReference type="PROSITE" id="PS50931">
    <property type="entry name" value="HTH_LYSR"/>
    <property type="match status" value="1"/>
</dbReference>
<dbReference type="FunFam" id="1.10.10.10:FF:000001">
    <property type="entry name" value="LysR family transcriptional regulator"/>
    <property type="match status" value="1"/>
</dbReference>
<organism evidence="7 8">
    <name type="scientific">Caballeronia novacaledonica</name>
    <dbReference type="NCBI Taxonomy" id="1544861"/>
    <lineage>
        <taxon>Bacteria</taxon>
        <taxon>Pseudomonadati</taxon>
        <taxon>Pseudomonadota</taxon>
        <taxon>Betaproteobacteria</taxon>
        <taxon>Burkholderiales</taxon>
        <taxon>Burkholderiaceae</taxon>
        <taxon>Caballeronia</taxon>
    </lineage>
</organism>
<name>A0A2U3I304_9BURK</name>
<dbReference type="PANTHER" id="PTHR30419">
    <property type="entry name" value="HTH-TYPE TRANSCRIPTIONAL REGULATOR YBHD"/>
    <property type="match status" value="1"/>
</dbReference>
<keyword evidence="4" id="KW-0804">Transcription</keyword>
<evidence type="ECO:0000256" key="4">
    <source>
        <dbReference type="ARBA" id="ARBA00023163"/>
    </source>
</evidence>
<dbReference type="SUPFAM" id="SSF46785">
    <property type="entry name" value="Winged helix' DNA-binding domain"/>
    <property type="match status" value="1"/>
</dbReference>
<dbReference type="InterPro" id="IPR036388">
    <property type="entry name" value="WH-like_DNA-bd_sf"/>
</dbReference>
<dbReference type="InterPro" id="IPR005119">
    <property type="entry name" value="LysR_subst-bd"/>
</dbReference>
<feature type="region of interest" description="Disordered" evidence="5">
    <location>
        <begin position="310"/>
        <end position="331"/>
    </location>
</feature>
<dbReference type="EMBL" id="OGTP01000004">
    <property type="protein sequence ID" value="SPB14516.1"/>
    <property type="molecule type" value="Genomic_DNA"/>
</dbReference>
<dbReference type="GO" id="GO:0003700">
    <property type="term" value="F:DNA-binding transcription factor activity"/>
    <property type="evidence" value="ECO:0007669"/>
    <property type="project" value="InterPro"/>
</dbReference>
<evidence type="ECO:0000256" key="5">
    <source>
        <dbReference type="SAM" id="MobiDB-lite"/>
    </source>
</evidence>
<reference evidence="8" key="1">
    <citation type="submission" date="2018-01" db="EMBL/GenBank/DDBJ databases">
        <authorList>
            <person name="Peeters C."/>
        </authorList>
    </citation>
    <scope>NUCLEOTIDE SEQUENCE [LARGE SCALE GENOMIC DNA]</scope>
</reference>
<dbReference type="PANTHER" id="PTHR30419:SF8">
    <property type="entry name" value="NITROGEN ASSIMILATION TRANSCRIPTIONAL ACTIVATOR-RELATED"/>
    <property type="match status" value="1"/>
</dbReference>
<evidence type="ECO:0000256" key="2">
    <source>
        <dbReference type="ARBA" id="ARBA00023015"/>
    </source>
</evidence>
<feature type="domain" description="HTH lysR-type" evidence="6">
    <location>
        <begin position="15"/>
        <end position="67"/>
    </location>
</feature>
<gene>
    <name evidence="7" type="ORF">NOV72_01758</name>
</gene>
<comment type="similarity">
    <text evidence="1">Belongs to the LysR transcriptional regulatory family.</text>
</comment>
<dbReference type="Gene3D" id="3.40.190.290">
    <property type="match status" value="1"/>
</dbReference>
<dbReference type="AlphaFoldDB" id="A0A2U3I304"/>
<dbReference type="RefSeq" id="WP_181290929.1">
    <property type="nucleotide sequence ID" value="NZ_OGTP01000004.1"/>
</dbReference>
<evidence type="ECO:0000313" key="8">
    <source>
        <dbReference type="Proteomes" id="UP000238169"/>
    </source>
</evidence>
<accession>A0A2U3I304</accession>
<evidence type="ECO:0000313" key="7">
    <source>
        <dbReference type="EMBL" id="SPB14516.1"/>
    </source>
</evidence>
<feature type="compositionally biased region" description="Basic residues" evidence="5">
    <location>
        <begin position="318"/>
        <end position="331"/>
    </location>
</feature>
<dbReference type="InterPro" id="IPR036390">
    <property type="entry name" value="WH_DNA-bd_sf"/>
</dbReference>
<dbReference type="Pfam" id="PF00126">
    <property type="entry name" value="HTH_1"/>
    <property type="match status" value="1"/>
</dbReference>
<keyword evidence="2" id="KW-0805">Transcription regulation</keyword>
<dbReference type="InterPro" id="IPR050950">
    <property type="entry name" value="HTH-type_LysR_regulators"/>
</dbReference>
<dbReference type="Proteomes" id="UP000238169">
    <property type="component" value="Unassembled WGS sequence"/>
</dbReference>
<proteinExistence type="inferred from homology"/>
<keyword evidence="3" id="KW-0238">DNA-binding</keyword>